<accession>A0AAV9CW09</accession>
<proteinExistence type="predicted"/>
<organism evidence="1 2">
    <name type="scientific">Acorus calamus</name>
    <name type="common">Sweet flag</name>
    <dbReference type="NCBI Taxonomy" id="4465"/>
    <lineage>
        <taxon>Eukaryota</taxon>
        <taxon>Viridiplantae</taxon>
        <taxon>Streptophyta</taxon>
        <taxon>Embryophyta</taxon>
        <taxon>Tracheophyta</taxon>
        <taxon>Spermatophyta</taxon>
        <taxon>Magnoliopsida</taxon>
        <taxon>Liliopsida</taxon>
        <taxon>Acoraceae</taxon>
        <taxon>Acorus</taxon>
    </lineage>
</organism>
<name>A0AAV9CW09_ACOCL</name>
<reference evidence="1" key="2">
    <citation type="submission" date="2023-06" db="EMBL/GenBank/DDBJ databases">
        <authorList>
            <person name="Ma L."/>
            <person name="Liu K.-W."/>
            <person name="Li Z."/>
            <person name="Hsiao Y.-Y."/>
            <person name="Qi Y."/>
            <person name="Fu T."/>
            <person name="Tang G."/>
            <person name="Zhang D."/>
            <person name="Sun W.-H."/>
            <person name="Liu D.-K."/>
            <person name="Li Y."/>
            <person name="Chen G.-Z."/>
            <person name="Liu X.-D."/>
            <person name="Liao X.-Y."/>
            <person name="Jiang Y.-T."/>
            <person name="Yu X."/>
            <person name="Hao Y."/>
            <person name="Huang J."/>
            <person name="Zhao X.-W."/>
            <person name="Ke S."/>
            <person name="Chen Y.-Y."/>
            <person name="Wu W.-L."/>
            <person name="Hsu J.-L."/>
            <person name="Lin Y.-F."/>
            <person name="Huang M.-D."/>
            <person name="Li C.-Y."/>
            <person name="Huang L."/>
            <person name="Wang Z.-W."/>
            <person name="Zhao X."/>
            <person name="Zhong W.-Y."/>
            <person name="Peng D.-H."/>
            <person name="Ahmad S."/>
            <person name="Lan S."/>
            <person name="Zhang J.-S."/>
            <person name="Tsai W.-C."/>
            <person name="Van De Peer Y."/>
            <person name="Liu Z.-J."/>
        </authorList>
    </citation>
    <scope>NUCLEOTIDE SEQUENCE</scope>
    <source>
        <strain evidence="1">CP</strain>
        <tissue evidence="1">Leaves</tissue>
    </source>
</reference>
<protein>
    <submittedName>
        <fullName evidence="1">Uncharacterized protein</fullName>
    </submittedName>
</protein>
<evidence type="ECO:0000313" key="2">
    <source>
        <dbReference type="Proteomes" id="UP001180020"/>
    </source>
</evidence>
<comment type="caution">
    <text evidence="1">The sequence shown here is derived from an EMBL/GenBank/DDBJ whole genome shotgun (WGS) entry which is preliminary data.</text>
</comment>
<sequence length="78" mass="8492">MVSVDGGSSIVESAVFGGMVVESVENGWGKEGLRRRELNQGRGRAFVFGGAFIFRGTSFGFDGSFIFDKSYDLEEREG</sequence>
<gene>
    <name evidence="1" type="ORF">QJS10_CPB17g02563</name>
</gene>
<dbReference type="EMBL" id="JAUJYO010000017">
    <property type="protein sequence ID" value="KAK1292639.1"/>
    <property type="molecule type" value="Genomic_DNA"/>
</dbReference>
<dbReference type="AlphaFoldDB" id="A0AAV9CW09"/>
<reference evidence="1" key="1">
    <citation type="journal article" date="2023" name="Nat. Commun.">
        <title>Diploid and tetraploid genomes of Acorus and the evolution of monocots.</title>
        <authorList>
            <person name="Ma L."/>
            <person name="Liu K.W."/>
            <person name="Li Z."/>
            <person name="Hsiao Y.Y."/>
            <person name="Qi Y."/>
            <person name="Fu T."/>
            <person name="Tang G.D."/>
            <person name="Zhang D."/>
            <person name="Sun W.H."/>
            <person name="Liu D.K."/>
            <person name="Li Y."/>
            <person name="Chen G.Z."/>
            <person name="Liu X.D."/>
            <person name="Liao X.Y."/>
            <person name="Jiang Y.T."/>
            <person name="Yu X."/>
            <person name="Hao Y."/>
            <person name="Huang J."/>
            <person name="Zhao X.W."/>
            <person name="Ke S."/>
            <person name="Chen Y.Y."/>
            <person name="Wu W.L."/>
            <person name="Hsu J.L."/>
            <person name="Lin Y.F."/>
            <person name="Huang M.D."/>
            <person name="Li C.Y."/>
            <person name="Huang L."/>
            <person name="Wang Z.W."/>
            <person name="Zhao X."/>
            <person name="Zhong W.Y."/>
            <person name="Peng D.H."/>
            <person name="Ahmad S."/>
            <person name="Lan S."/>
            <person name="Zhang J.S."/>
            <person name="Tsai W.C."/>
            <person name="Van de Peer Y."/>
            <person name="Liu Z.J."/>
        </authorList>
    </citation>
    <scope>NUCLEOTIDE SEQUENCE</scope>
    <source>
        <strain evidence="1">CP</strain>
    </source>
</reference>
<dbReference type="Proteomes" id="UP001180020">
    <property type="component" value="Unassembled WGS sequence"/>
</dbReference>
<evidence type="ECO:0000313" key="1">
    <source>
        <dbReference type="EMBL" id="KAK1292639.1"/>
    </source>
</evidence>
<keyword evidence="2" id="KW-1185">Reference proteome</keyword>